<dbReference type="AlphaFoldDB" id="A0AAV6YFS7"/>
<dbReference type="Proteomes" id="UP000824782">
    <property type="component" value="Unassembled WGS sequence"/>
</dbReference>
<evidence type="ECO:0000313" key="2">
    <source>
        <dbReference type="EMBL" id="KAG8536409.1"/>
    </source>
</evidence>
<gene>
    <name evidence="2" type="ORF">GDO81_026413</name>
</gene>
<feature type="compositionally biased region" description="Basic and acidic residues" evidence="1">
    <location>
        <begin position="47"/>
        <end position="75"/>
    </location>
</feature>
<keyword evidence="3" id="KW-1185">Reference proteome</keyword>
<protein>
    <submittedName>
        <fullName evidence="2">Uncharacterized protein</fullName>
    </submittedName>
</protein>
<comment type="caution">
    <text evidence="2">The sequence shown here is derived from an EMBL/GenBank/DDBJ whole genome shotgun (WGS) entry which is preliminary data.</text>
</comment>
<accession>A0AAV6YFS7</accession>
<organism evidence="2 3">
    <name type="scientific">Engystomops pustulosus</name>
    <name type="common">Tungara frog</name>
    <name type="synonym">Physalaemus pustulosus</name>
    <dbReference type="NCBI Taxonomy" id="76066"/>
    <lineage>
        <taxon>Eukaryota</taxon>
        <taxon>Metazoa</taxon>
        <taxon>Chordata</taxon>
        <taxon>Craniata</taxon>
        <taxon>Vertebrata</taxon>
        <taxon>Euteleostomi</taxon>
        <taxon>Amphibia</taxon>
        <taxon>Batrachia</taxon>
        <taxon>Anura</taxon>
        <taxon>Neobatrachia</taxon>
        <taxon>Hyloidea</taxon>
        <taxon>Leptodactylidae</taxon>
        <taxon>Leiuperinae</taxon>
        <taxon>Engystomops</taxon>
    </lineage>
</organism>
<evidence type="ECO:0000256" key="1">
    <source>
        <dbReference type="SAM" id="MobiDB-lite"/>
    </source>
</evidence>
<name>A0AAV6YFS7_ENGPU</name>
<feature type="region of interest" description="Disordered" evidence="1">
    <location>
        <begin position="43"/>
        <end position="75"/>
    </location>
</feature>
<evidence type="ECO:0000313" key="3">
    <source>
        <dbReference type="Proteomes" id="UP000824782"/>
    </source>
</evidence>
<proteinExistence type="predicted"/>
<dbReference type="EMBL" id="WNYA01044065">
    <property type="protein sequence ID" value="KAG8536409.1"/>
    <property type="molecule type" value="Genomic_DNA"/>
</dbReference>
<sequence>MLLCRKVTPISKEVTRLLIRQHAFHNPAQLWRLTGAIHYFSTSAARSKNDQNEDSNKRNEKENDGMDDHCRQDDI</sequence>
<reference evidence="2" key="1">
    <citation type="thesis" date="2020" institute="ProQuest LLC" country="789 East Eisenhower Parkway, Ann Arbor, MI, USA">
        <title>Comparative Genomics and Chromosome Evolution.</title>
        <authorList>
            <person name="Mudd A.B."/>
        </authorList>
    </citation>
    <scope>NUCLEOTIDE SEQUENCE</scope>
    <source>
        <strain evidence="2">237g6f4</strain>
        <tissue evidence="2">Blood</tissue>
    </source>
</reference>